<evidence type="ECO:0000256" key="2">
    <source>
        <dbReference type="ARBA" id="ARBA00004141"/>
    </source>
</evidence>
<dbReference type="AlphaFoldDB" id="J3KV63"/>
<keyword evidence="13" id="KW-0809">Transit peptide</keyword>
<evidence type="ECO:0000256" key="18">
    <source>
        <dbReference type="ARBA" id="ARBA00023098"/>
    </source>
</evidence>
<keyword evidence="8" id="KW-0934">Plastid</keyword>
<dbReference type="SMART" id="SM00248">
    <property type="entry name" value="ANK"/>
    <property type="match status" value="8"/>
</dbReference>
<dbReference type="InterPro" id="IPR012348">
    <property type="entry name" value="RNR-like"/>
</dbReference>
<dbReference type="Gene3D" id="1.25.40.20">
    <property type="entry name" value="Ankyrin repeat-containing domain"/>
    <property type="match status" value="2"/>
</dbReference>
<dbReference type="UniPathway" id="UPA00199"/>
<feature type="repeat" description="ANK" evidence="21">
    <location>
        <begin position="489"/>
        <end position="511"/>
    </location>
</feature>
<proteinExistence type="inferred from homology"/>
<comment type="pathway">
    <text evidence="4">Lipid metabolism; fatty acid metabolism.</text>
</comment>
<evidence type="ECO:0000313" key="24">
    <source>
        <dbReference type="EnsemblPlants" id="OB0117G10020.1"/>
    </source>
</evidence>
<evidence type="ECO:0000256" key="16">
    <source>
        <dbReference type="ARBA" id="ARBA00023004"/>
    </source>
</evidence>
<evidence type="ECO:0000256" key="13">
    <source>
        <dbReference type="ARBA" id="ARBA00022946"/>
    </source>
</evidence>
<evidence type="ECO:0000256" key="21">
    <source>
        <dbReference type="PROSITE-ProRule" id="PRU00023"/>
    </source>
</evidence>
<dbReference type="GO" id="GO:0045300">
    <property type="term" value="F:stearoyl-[ACP] desaturase activity"/>
    <property type="evidence" value="ECO:0007669"/>
    <property type="project" value="InterPro"/>
</dbReference>
<dbReference type="SUPFAM" id="SSF47240">
    <property type="entry name" value="Ferritin-like"/>
    <property type="match status" value="1"/>
</dbReference>
<evidence type="ECO:0000256" key="19">
    <source>
        <dbReference type="ARBA" id="ARBA00023136"/>
    </source>
</evidence>
<feature type="transmembrane region" description="Helical" evidence="22">
    <location>
        <begin position="627"/>
        <end position="649"/>
    </location>
</feature>
<sequence>MGPTLRQAAEEGDMEKLTNVLAFNPDMVYSITLDKQNTALHIAASNGHYRFVHHFLISVGVDAQLVISKNLDEETPLQLAVREGHGEVVEHLIKYQVWASNIKNIKHQRMCSSTIMSSFMLPHIQGTRHRRRPWQHGTAGGPRGHGKATLACICGTVAADEKRHEAASTRIISKLFEADLDAGMHALAYMLRRGVAMRTSPIVDGDHDDLYACVVSLVERSGMYTIPNPYMHEALRASVEEGNIHKMLELTVDQGISMFFTVTPEYLNNVLHIAALKGDVQFVHHVLLYVTSYPSLLSVEHNTLGFSPKDITSNPEDGIGCKYDWKSSHMTHRSKNHLMATMIKVDKYGNSVMHEAVLNLMSDIALQLLDVDPSCAHRLNSAMQSPLYISINSGLDHVVNKIAKQGLSAASVTTHGTALHQSVLGDNIITVYKRVIRELLKQCPDLSEVLDKAGQNIFHVAVLADRPRILSWFLRYVLHAEMVNQQDLNGDTPLHLAAKNVFIQPARLLLKDPRVNRNIVNRDWYTALDISREKALIRSELNAYQLNIWKEMFKRQEIMSEPPHNDSIWQRPMGGRVGPPSDDEVRIYVYIVVAAFITMATFRATFTMPGRYDPRSGFAIAGHHWAFKLSVLCNTTSTCSSALVVLLLIAQWHSATWIVLDALVWANRFIILALFTMVVSMLMAIYLTVLPSS</sequence>
<dbReference type="InterPro" id="IPR036770">
    <property type="entry name" value="Ankyrin_rpt-contain_sf"/>
</dbReference>
<dbReference type="InterPro" id="IPR005067">
    <property type="entry name" value="Fatty_acid_desaturase-2"/>
</dbReference>
<feature type="repeat" description="ANK" evidence="21">
    <location>
        <begin position="35"/>
        <end position="68"/>
    </location>
</feature>
<dbReference type="PANTHER" id="PTHR24186">
    <property type="entry name" value="PROTEIN PHOSPHATASE 1 REGULATORY SUBUNIT"/>
    <property type="match status" value="1"/>
</dbReference>
<evidence type="ECO:0000256" key="8">
    <source>
        <dbReference type="ARBA" id="ARBA00022640"/>
    </source>
</evidence>
<dbReference type="InterPro" id="IPR026961">
    <property type="entry name" value="PGG_dom"/>
</dbReference>
<evidence type="ECO:0000256" key="14">
    <source>
        <dbReference type="ARBA" id="ARBA00022989"/>
    </source>
</evidence>
<keyword evidence="7" id="KW-0150">Chloroplast</keyword>
<dbReference type="EnsemblPlants" id="OB0117G10020.1">
    <property type="protein sequence ID" value="OB0117G10020.1"/>
    <property type="gene ID" value="OB0117G10020"/>
</dbReference>
<comment type="subcellular location">
    <subcellularLocation>
        <location evidence="2">Membrane</location>
        <topology evidence="2">Multi-pass membrane protein</topology>
    </subcellularLocation>
    <subcellularLocation>
        <location evidence="3">Plastid</location>
        <location evidence="3">Chloroplast</location>
    </subcellularLocation>
</comment>
<evidence type="ECO:0000256" key="17">
    <source>
        <dbReference type="ARBA" id="ARBA00023043"/>
    </source>
</evidence>
<keyword evidence="19 22" id="KW-0472">Membrane</keyword>
<evidence type="ECO:0000256" key="5">
    <source>
        <dbReference type="ARBA" id="ARBA00008749"/>
    </source>
</evidence>
<evidence type="ECO:0000256" key="7">
    <source>
        <dbReference type="ARBA" id="ARBA00022528"/>
    </source>
</evidence>
<dbReference type="Gene3D" id="1.10.620.20">
    <property type="entry name" value="Ribonucleotide Reductase, subunit A"/>
    <property type="match status" value="1"/>
</dbReference>
<dbReference type="GO" id="GO:0046872">
    <property type="term" value="F:metal ion binding"/>
    <property type="evidence" value="ECO:0007669"/>
    <property type="project" value="UniProtKB-KW"/>
</dbReference>
<evidence type="ECO:0000256" key="6">
    <source>
        <dbReference type="ARBA" id="ARBA00022516"/>
    </source>
</evidence>
<dbReference type="STRING" id="4533.J3KV63"/>
<feature type="transmembrane region" description="Helical" evidence="22">
    <location>
        <begin position="669"/>
        <end position="690"/>
    </location>
</feature>
<name>J3KV63_ORYBR</name>
<keyword evidence="17 21" id="KW-0040">ANK repeat</keyword>
<dbReference type="GO" id="GO:0005886">
    <property type="term" value="C:plasma membrane"/>
    <property type="evidence" value="ECO:0007669"/>
    <property type="project" value="TreeGrafter"/>
</dbReference>
<keyword evidence="12" id="KW-0276">Fatty acid metabolism</keyword>
<evidence type="ECO:0000313" key="25">
    <source>
        <dbReference type="Proteomes" id="UP000006038"/>
    </source>
</evidence>
<dbReference type="Proteomes" id="UP000006038">
    <property type="component" value="Unassembled WGS sequence"/>
</dbReference>
<dbReference type="SUPFAM" id="SSF48403">
    <property type="entry name" value="Ankyrin repeat"/>
    <property type="match status" value="1"/>
</dbReference>
<dbReference type="Pfam" id="PF03405">
    <property type="entry name" value="FA_desaturase_2"/>
    <property type="match status" value="1"/>
</dbReference>
<keyword evidence="6" id="KW-0444">Lipid biosynthesis</keyword>
<evidence type="ECO:0000256" key="11">
    <source>
        <dbReference type="ARBA" id="ARBA00022737"/>
    </source>
</evidence>
<evidence type="ECO:0000256" key="20">
    <source>
        <dbReference type="ARBA" id="ARBA00023160"/>
    </source>
</evidence>
<keyword evidence="18" id="KW-0443">Lipid metabolism</keyword>
<dbReference type="InterPro" id="IPR002110">
    <property type="entry name" value="Ankyrin_rpt"/>
</dbReference>
<evidence type="ECO:0000256" key="9">
    <source>
        <dbReference type="ARBA" id="ARBA00022692"/>
    </source>
</evidence>
<organism evidence="24">
    <name type="scientific">Oryza brachyantha</name>
    <name type="common">malo sina</name>
    <dbReference type="NCBI Taxonomy" id="4533"/>
    <lineage>
        <taxon>Eukaryota</taxon>
        <taxon>Viridiplantae</taxon>
        <taxon>Streptophyta</taxon>
        <taxon>Embryophyta</taxon>
        <taxon>Tracheophyta</taxon>
        <taxon>Spermatophyta</taxon>
        <taxon>Magnoliopsida</taxon>
        <taxon>Liliopsida</taxon>
        <taxon>Poales</taxon>
        <taxon>Poaceae</taxon>
        <taxon>BOP clade</taxon>
        <taxon>Oryzoideae</taxon>
        <taxon>Oryzeae</taxon>
        <taxon>Oryzinae</taxon>
        <taxon>Oryza</taxon>
    </lineage>
</organism>
<evidence type="ECO:0000256" key="15">
    <source>
        <dbReference type="ARBA" id="ARBA00023002"/>
    </source>
</evidence>
<comment type="cofactor">
    <cofactor evidence="1">
        <name>Fe(2+)</name>
        <dbReference type="ChEBI" id="CHEBI:29033"/>
    </cofactor>
</comment>
<evidence type="ECO:0000256" key="12">
    <source>
        <dbReference type="ARBA" id="ARBA00022832"/>
    </source>
</evidence>
<keyword evidence="16" id="KW-0408">Iron</keyword>
<evidence type="ECO:0000259" key="23">
    <source>
        <dbReference type="Pfam" id="PF13962"/>
    </source>
</evidence>
<dbReference type="PANTHER" id="PTHR24186:SF50">
    <property type="entry name" value="ANKYRIN REPEAT-CONTAINING PROTEIN ITN1-LIKE ISOFORM X1"/>
    <property type="match status" value="1"/>
</dbReference>
<keyword evidence="11" id="KW-0677">Repeat</keyword>
<feature type="domain" description="PGG" evidence="23">
    <location>
        <begin position="588"/>
        <end position="687"/>
    </location>
</feature>
<dbReference type="OMA" id="HSATWIV"/>
<keyword evidence="25" id="KW-1185">Reference proteome</keyword>
<evidence type="ECO:0000256" key="3">
    <source>
        <dbReference type="ARBA" id="ARBA00004229"/>
    </source>
</evidence>
<evidence type="ECO:0000256" key="1">
    <source>
        <dbReference type="ARBA" id="ARBA00001954"/>
    </source>
</evidence>
<feature type="transmembrane region" description="Helical" evidence="22">
    <location>
        <begin position="587"/>
        <end position="606"/>
    </location>
</feature>
<keyword evidence="9 22" id="KW-0812">Transmembrane</keyword>
<comment type="similarity">
    <text evidence="5">Belongs to the fatty acid desaturase type 2 family.</text>
</comment>
<dbReference type="eggNOG" id="KOG0504">
    <property type="taxonomic scope" value="Eukaryota"/>
</dbReference>
<dbReference type="InterPro" id="IPR009078">
    <property type="entry name" value="Ferritin-like_SF"/>
</dbReference>
<evidence type="ECO:0000256" key="4">
    <source>
        <dbReference type="ARBA" id="ARBA00004872"/>
    </source>
</evidence>
<keyword evidence="15" id="KW-0560">Oxidoreductase</keyword>
<dbReference type="GO" id="GO:0006633">
    <property type="term" value="P:fatty acid biosynthetic process"/>
    <property type="evidence" value="ECO:0007669"/>
    <property type="project" value="UniProtKB-KW"/>
</dbReference>
<accession>J3KV63</accession>
<dbReference type="Pfam" id="PF12796">
    <property type="entry name" value="Ank_2"/>
    <property type="match status" value="2"/>
</dbReference>
<keyword evidence="10" id="KW-0479">Metal-binding</keyword>
<reference evidence="24" key="1">
    <citation type="submission" date="2015-06" db="UniProtKB">
        <authorList>
            <consortium name="EnsemblPlants"/>
        </authorList>
    </citation>
    <scope>IDENTIFICATION</scope>
</reference>
<dbReference type="Gramene" id="OB0117G10020.1">
    <property type="protein sequence ID" value="OB0117G10020.1"/>
    <property type="gene ID" value="OB0117G10020"/>
</dbReference>
<dbReference type="PROSITE" id="PS50297">
    <property type="entry name" value="ANK_REP_REGION"/>
    <property type="match status" value="3"/>
</dbReference>
<feature type="repeat" description="ANK" evidence="21">
    <location>
        <begin position="72"/>
        <end position="94"/>
    </location>
</feature>
<dbReference type="GO" id="GO:0009507">
    <property type="term" value="C:chloroplast"/>
    <property type="evidence" value="ECO:0007669"/>
    <property type="project" value="UniProtKB-SubCell"/>
</dbReference>
<protein>
    <recommendedName>
        <fullName evidence="23">PGG domain-containing protein</fullName>
    </recommendedName>
</protein>
<evidence type="ECO:0000256" key="10">
    <source>
        <dbReference type="ARBA" id="ARBA00022723"/>
    </source>
</evidence>
<dbReference type="Pfam" id="PF13962">
    <property type="entry name" value="PGG"/>
    <property type="match status" value="1"/>
</dbReference>
<dbReference type="HOGENOM" id="CLU_397612_0_0_1"/>
<keyword evidence="14 22" id="KW-1133">Transmembrane helix</keyword>
<keyword evidence="20" id="KW-0275">Fatty acid biosynthesis</keyword>
<dbReference type="PROSITE" id="PS50088">
    <property type="entry name" value="ANK_REPEAT"/>
    <property type="match status" value="3"/>
</dbReference>
<evidence type="ECO:0000256" key="22">
    <source>
        <dbReference type="SAM" id="Phobius"/>
    </source>
</evidence>